<dbReference type="PANTHER" id="PTHR33799">
    <property type="entry name" value="PTS PERMEASE-RELATED-RELATED"/>
    <property type="match status" value="1"/>
</dbReference>
<dbReference type="Gene3D" id="3.40.50.510">
    <property type="entry name" value="Phosphotransferase system, mannose-type IIA component"/>
    <property type="match status" value="1"/>
</dbReference>
<sequence>MTKIILISHGDLAKGMAQSAQMITGKKTNLSYYGLYPGEHPSEMINTIKNEAISSQENNYIVVADILGCSVCNAAMELINLENVKVISGMNLSLIINLLLSSEISDEILNEKITNAQNGIKLFSSTIVIKQNDDENEFF</sequence>
<feature type="domain" description="PTS EIIA type-4" evidence="2">
    <location>
        <begin position="1"/>
        <end position="120"/>
    </location>
</feature>
<evidence type="ECO:0000313" key="3">
    <source>
        <dbReference type="EMBL" id="NRT86378.1"/>
    </source>
</evidence>
<dbReference type="InterPro" id="IPR051471">
    <property type="entry name" value="Bacterial_PTS_sugar_comp"/>
</dbReference>
<dbReference type="Pfam" id="PF03610">
    <property type="entry name" value="EIIA-man"/>
    <property type="match status" value="1"/>
</dbReference>
<evidence type="ECO:0000313" key="4">
    <source>
        <dbReference type="Proteomes" id="UP001193748"/>
    </source>
</evidence>
<dbReference type="GO" id="GO:0009401">
    <property type="term" value="P:phosphoenolpyruvate-dependent sugar phosphotransferase system"/>
    <property type="evidence" value="ECO:0007669"/>
    <property type="project" value="InterPro"/>
</dbReference>
<dbReference type="PROSITE" id="PS51096">
    <property type="entry name" value="PTS_EIIA_TYPE_4"/>
    <property type="match status" value="1"/>
</dbReference>
<proteinExistence type="predicted"/>
<reference evidence="3" key="1">
    <citation type="submission" date="2020-05" db="EMBL/GenBank/DDBJ databases">
        <authorList>
            <person name="Brown S."/>
            <person name="Huntemann M."/>
            <person name="Clum A."/>
            <person name="Spunde A."/>
            <person name="Palaniappan K."/>
            <person name="Ritter S."/>
            <person name="Mikhailova N."/>
            <person name="Chen I.-M."/>
            <person name="Stamatis D."/>
            <person name="Reddy T."/>
            <person name="O'Malley R."/>
            <person name="Daum C."/>
            <person name="Shapiro N."/>
            <person name="Ivanova N."/>
            <person name="Kyrpides N."/>
            <person name="Woyke T."/>
        </authorList>
    </citation>
    <scope>NUCLEOTIDE SEQUENCE</scope>
    <source>
        <strain evidence="3">DJ080</strain>
    </source>
</reference>
<dbReference type="AlphaFoldDB" id="A0AAX0AW92"/>
<protein>
    <submittedName>
        <fullName evidence="3">Mannose/fructose-specific phosphotransferase system component IIA</fullName>
    </submittedName>
</protein>
<dbReference type="GO" id="GO:0016020">
    <property type="term" value="C:membrane"/>
    <property type="evidence" value="ECO:0007669"/>
    <property type="project" value="InterPro"/>
</dbReference>
<dbReference type="InterPro" id="IPR004701">
    <property type="entry name" value="PTS_EIIA_man-typ"/>
</dbReference>
<dbReference type="Proteomes" id="UP001193748">
    <property type="component" value="Unassembled WGS sequence"/>
</dbReference>
<organism evidence="3 4">
    <name type="scientific">Clostridium beijerinckii</name>
    <name type="common">Clostridium MP</name>
    <dbReference type="NCBI Taxonomy" id="1520"/>
    <lineage>
        <taxon>Bacteria</taxon>
        <taxon>Bacillati</taxon>
        <taxon>Bacillota</taxon>
        <taxon>Clostridia</taxon>
        <taxon>Eubacteriales</taxon>
        <taxon>Clostridiaceae</taxon>
        <taxon>Clostridium</taxon>
    </lineage>
</organism>
<reference evidence="3" key="2">
    <citation type="journal article" date="2022" name="Nat. Biotechnol.">
        <title>Carbon-negative production of acetone and isopropanol by gas fermentation at industrial pilot scale.</title>
        <authorList>
            <person name="Liew F.E."/>
            <person name="Nogle R."/>
            <person name="Abdalla T."/>
            <person name="Rasor B.J."/>
            <person name="Canter C."/>
            <person name="Jensen R.O."/>
            <person name="Wang L."/>
            <person name="Strutz J."/>
            <person name="Chirania P."/>
            <person name="De Tissera S."/>
            <person name="Mueller A.P."/>
            <person name="Ruan Z."/>
            <person name="Gao A."/>
            <person name="Tran L."/>
            <person name="Engle N.L."/>
            <person name="Bromley J.C."/>
            <person name="Daniell J."/>
            <person name="Conrado R."/>
            <person name="Tschaplinski T.J."/>
            <person name="Giannone R.J."/>
            <person name="Hettich R.L."/>
            <person name="Karim A.S."/>
            <person name="Simpson S.D."/>
            <person name="Brown S.D."/>
            <person name="Leang C."/>
            <person name="Jewett M.C."/>
            <person name="Kopke M."/>
        </authorList>
    </citation>
    <scope>NUCLEOTIDE SEQUENCE</scope>
    <source>
        <strain evidence="3">DJ080</strain>
    </source>
</reference>
<gene>
    <name evidence="3" type="ORF">B0H41_000057</name>
</gene>
<name>A0AAX0AW92_CLOBE</name>
<dbReference type="EMBL" id="JABSWW010000001">
    <property type="protein sequence ID" value="NRT86378.1"/>
    <property type="molecule type" value="Genomic_DNA"/>
</dbReference>
<evidence type="ECO:0000256" key="1">
    <source>
        <dbReference type="ARBA" id="ARBA00022679"/>
    </source>
</evidence>
<dbReference type="InterPro" id="IPR036662">
    <property type="entry name" value="PTS_EIIA_man-typ_sf"/>
</dbReference>
<dbReference type="PANTHER" id="PTHR33799:SF1">
    <property type="entry name" value="PTS SYSTEM MANNOSE-SPECIFIC EIIAB COMPONENT-RELATED"/>
    <property type="match status" value="1"/>
</dbReference>
<comment type="caution">
    <text evidence="3">The sequence shown here is derived from an EMBL/GenBank/DDBJ whole genome shotgun (WGS) entry which is preliminary data.</text>
</comment>
<dbReference type="SUPFAM" id="SSF53062">
    <property type="entry name" value="PTS system fructose IIA component-like"/>
    <property type="match status" value="1"/>
</dbReference>
<keyword evidence="1" id="KW-0808">Transferase</keyword>
<dbReference type="GO" id="GO:0016740">
    <property type="term" value="F:transferase activity"/>
    <property type="evidence" value="ECO:0007669"/>
    <property type="project" value="UniProtKB-KW"/>
</dbReference>
<dbReference type="RefSeq" id="WP_077843579.1">
    <property type="nucleotide sequence ID" value="NZ_CP107022.1"/>
</dbReference>
<accession>A0AAX0AW92</accession>
<evidence type="ECO:0000259" key="2">
    <source>
        <dbReference type="PROSITE" id="PS51096"/>
    </source>
</evidence>